<evidence type="ECO:0000256" key="1">
    <source>
        <dbReference type="SAM" id="MobiDB-lite"/>
    </source>
</evidence>
<accession>A0AAP0G3E0</accession>
<evidence type="ECO:0000313" key="3">
    <source>
        <dbReference type="Proteomes" id="UP001418222"/>
    </source>
</evidence>
<feature type="compositionally biased region" description="Basic and acidic residues" evidence="1">
    <location>
        <begin position="190"/>
        <end position="200"/>
    </location>
</feature>
<dbReference type="Proteomes" id="UP001418222">
    <property type="component" value="Unassembled WGS sequence"/>
</dbReference>
<proteinExistence type="predicted"/>
<feature type="region of interest" description="Disordered" evidence="1">
    <location>
        <begin position="1"/>
        <end position="241"/>
    </location>
</feature>
<organism evidence="2 3">
    <name type="scientific">Platanthera zijinensis</name>
    <dbReference type="NCBI Taxonomy" id="2320716"/>
    <lineage>
        <taxon>Eukaryota</taxon>
        <taxon>Viridiplantae</taxon>
        <taxon>Streptophyta</taxon>
        <taxon>Embryophyta</taxon>
        <taxon>Tracheophyta</taxon>
        <taxon>Spermatophyta</taxon>
        <taxon>Magnoliopsida</taxon>
        <taxon>Liliopsida</taxon>
        <taxon>Asparagales</taxon>
        <taxon>Orchidaceae</taxon>
        <taxon>Orchidoideae</taxon>
        <taxon>Orchideae</taxon>
        <taxon>Orchidinae</taxon>
        <taxon>Platanthera</taxon>
    </lineage>
</organism>
<feature type="compositionally biased region" description="Basic residues" evidence="1">
    <location>
        <begin position="136"/>
        <end position="160"/>
    </location>
</feature>
<name>A0AAP0G3E0_9ASPA</name>
<evidence type="ECO:0000313" key="2">
    <source>
        <dbReference type="EMBL" id="KAK8935610.1"/>
    </source>
</evidence>
<dbReference type="AlphaFoldDB" id="A0AAP0G3E0"/>
<keyword evidence="3" id="KW-1185">Reference proteome</keyword>
<gene>
    <name evidence="2" type="ORF">KSP39_PZI013262</name>
</gene>
<reference evidence="2 3" key="1">
    <citation type="journal article" date="2022" name="Nat. Plants">
        <title>Genomes of leafy and leafless Platanthera orchids illuminate the evolution of mycoheterotrophy.</title>
        <authorList>
            <person name="Li M.H."/>
            <person name="Liu K.W."/>
            <person name="Li Z."/>
            <person name="Lu H.C."/>
            <person name="Ye Q.L."/>
            <person name="Zhang D."/>
            <person name="Wang J.Y."/>
            <person name="Li Y.F."/>
            <person name="Zhong Z.M."/>
            <person name="Liu X."/>
            <person name="Yu X."/>
            <person name="Liu D.K."/>
            <person name="Tu X.D."/>
            <person name="Liu B."/>
            <person name="Hao Y."/>
            <person name="Liao X.Y."/>
            <person name="Jiang Y.T."/>
            <person name="Sun W.H."/>
            <person name="Chen J."/>
            <person name="Chen Y.Q."/>
            <person name="Ai Y."/>
            <person name="Zhai J.W."/>
            <person name="Wu S.S."/>
            <person name="Zhou Z."/>
            <person name="Hsiao Y.Y."/>
            <person name="Wu W.L."/>
            <person name="Chen Y.Y."/>
            <person name="Lin Y.F."/>
            <person name="Hsu J.L."/>
            <person name="Li C.Y."/>
            <person name="Wang Z.W."/>
            <person name="Zhao X."/>
            <person name="Zhong W.Y."/>
            <person name="Ma X.K."/>
            <person name="Ma L."/>
            <person name="Huang J."/>
            <person name="Chen G.Z."/>
            <person name="Huang M.Z."/>
            <person name="Huang L."/>
            <person name="Peng D.H."/>
            <person name="Luo Y.B."/>
            <person name="Zou S.Q."/>
            <person name="Chen S.P."/>
            <person name="Lan S."/>
            <person name="Tsai W.C."/>
            <person name="Van de Peer Y."/>
            <person name="Liu Z.J."/>
        </authorList>
    </citation>
    <scope>NUCLEOTIDE SEQUENCE [LARGE SCALE GENOMIC DNA]</scope>
    <source>
        <strain evidence="2">Lor287</strain>
    </source>
</reference>
<dbReference type="EMBL" id="JBBWWQ010000011">
    <property type="protein sequence ID" value="KAK8935610.1"/>
    <property type="molecule type" value="Genomic_DNA"/>
</dbReference>
<sequence length="241" mass="25622">MTARHHERPPHRPIEGRPSSPFDHEAPDIGAALLPAKWTDTSRPPLRSYGPPLGRRPTPPLPPPTPTIPTPSSSGKHSSARNLSWSPPGTLPRRSSAAWNPTPASLPTSSTSLPGSATRPASKPTHSSYSSTPAAVRHRRRLPPPHPKRARGTHAVRRGARGGGDESGVARKWAVFGGGDGSGAAASESDACRRLPEWRHPPPAMTSMEIPPVLLNYGNRRSGRGLLSPESSSELKGKATF</sequence>
<feature type="compositionally biased region" description="Pro residues" evidence="1">
    <location>
        <begin position="57"/>
        <end position="69"/>
    </location>
</feature>
<protein>
    <submittedName>
        <fullName evidence="2">Uncharacterized protein</fullName>
    </submittedName>
</protein>
<comment type="caution">
    <text evidence="2">The sequence shown here is derived from an EMBL/GenBank/DDBJ whole genome shotgun (WGS) entry which is preliminary data.</text>
</comment>
<feature type="compositionally biased region" description="Polar residues" evidence="1">
    <location>
        <begin position="72"/>
        <end position="87"/>
    </location>
</feature>
<feature type="compositionally biased region" description="Low complexity" evidence="1">
    <location>
        <begin position="101"/>
        <end position="118"/>
    </location>
</feature>